<evidence type="ECO:0000259" key="1">
    <source>
        <dbReference type="Pfam" id="PF05598"/>
    </source>
</evidence>
<dbReference type="AlphaFoldDB" id="K1UGH1"/>
<reference evidence="2" key="1">
    <citation type="journal article" date="2013" name="Environ. Microbiol.">
        <title>Microbiota from the distal guts of lean and obese adolescents exhibit partial functional redundancy besides clear differences in community structure.</title>
        <authorList>
            <person name="Ferrer M."/>
            <person name="Ruiz A."/>
            <person name="Lanza F."/>
            <person name="Haange S.B."/>
            <person name="Oberbach A."/>
            <person name="Till H."/>
            <person name="Bargiela R."/>
            <person name="Campoy C."/>
            <person name="Segura M.T."/>
            <person name="Richter M."/>
            <person name="von Bergen M."/>
            <person name="Seifert J."/>
            <person name="Suarez A."/>
        </authorList>
    </citation>
    <scope>NUCLEOTIDE SEQUENCE</scope>
</reference>
<name>K1UGH1_9ZZZZ</name>
<gene>
    <name evidence="2" type="ORF">LEA_02796</name>
</gene>
<comment type="caution">
    <text evidence="2">The sequence shown here is derived from an EMBL/GenBank/DDBJ whole genome shotgun (WGS) entry which is preliminary data.</text>
</comment>
<dbReference type="Pfam" id="PF05598">
    <property type="entry name" value="DUF772"/>
    <property type="match status" value="1"/>
</dbReference>
<organism evidence="2">
    <name type="scientific">human gut metagenome</name>
    <dbReference type="NCBI Taxonomy" id="408170"/>
    <lineage>
        <taxon>unclassified sequences</taxon>
        <taxon>metagenomes</taxon>
        <taxon>organismal metagenomes</taxon>
    </lineage>
</organism>
<evidence type="ECO:0000313" key="2">
    <source>
        <dbReference type="EMBL" id="EKC79104.1"/>
    </source>
</evidence>
<dbReference type="EMBL" id="AJWY01001889">
    <property type="protein sequence ID" value="EKC79104.1"/>
    <property type="molecule type" value="Genomic_DNA"/>
</dbReference>
<dbReference type="InterPro" id="IPR008490">
    <property type="entry name" value="Transposase_InsH_N"/>
</dbReference>
<accession>K1UGH1</accession>
<proteinExistence type="predicted"/>
<feature type="domain" description="Transposase InsH N-terminal" evidence="1">
    <location>
        <begin position="16"/>
        <end position="106"/>
    </location>
</feature>
<sequence>MSIDDYLPPYEGELVQENRWVRLAQAIDWDAIEQEYSGHFAAGGKVAIPARMAFGVLVIRAACRTTDSETVEIVRESPYLQYFLGFDSFTYDVPFSSRSMERFRTRISPARVREAVALLRGFETNKGSKK</sequence>
<protein>
    <submittedName>
        <fullName evidence="2">ISPg7, transposase</fullName>
    </submittedName>
</protein>